<gene>
    <name evidence="5" type="ORF">DR950_10420</name>
</gene>
<feature type="transmembrane region" description="Helical" evidence="2">
    <location>
        <begin position="2869"/>
        <end position="2887"/>
    </location>
</feature>
<feature type="domain" description="DUF7617" evidence="4">
    <location>
        <begin position="2422"/>
        <end position="2537"/>
    </location>
</feature>
<keyword evidence="2" id="KW-1133">Transmembrane helix</keyword>
<sequence length="2899" mass="290485">MDTLRDRLVGAVLTLLLAFATASGSFAAPAVAHAPSRDPRTPATGTTAAPADQRNGRHDVRQQPVTLAKTGTDTTTGSTTQAAQGDTVRWVVSATNPDGAPVSTTVTDAIQGGPGSTPQTQSYVPGSLQVPPGFTKQWSTDGGTTFSGTDQGAATNVVQATNPTLSSPATGQVVQIPPPFTPINTATGGDGFTPIRYTATINGVPTPEIWNIYHHGFSNTASVVCTDLLTNGPCPTPTGAPATWPQALNSSAADTTTGDIGSTRTPTYVQIGSRLYYAAISRVTQALIGVGCIDLQAQTSCGLTPLQTGTGLVIGGVVQAPNQLIYAVSGTGEILCYDPVGNSSCGTFNIGLPPNEGQVAFSGDYAGIMRVINGKIYVTDNQLAPLPTVMSCFDPSTNAACTGWATPKTVVTPTGTEAARADNVFEMYDTAGTVTGVCTAVGGVELAVTPPVGTVVCFDFAGNPVAAPPGLQTLLSTNVAPGESNFQVPLTITAPNGHLETEFPFWIYLSISPTSNSSEFCYDWNTQAPCAQYGTNGVVNGPPNVNGGDTRPYGFAYDGQCKYSLGDTGYLFSIDPITGASPCLKTKAQGSLNPSAYYCDGATGHVRSYGTVSLLGLDPTTVDFTQSSVTVLASDGTTIGTFPFNPTTETADISSVPTSDSPIQVIANLTLVNGSSFTPGNHPQMQVTFVGDAPQICFETTVSTDCSVTAVSNQASAVTNGQPPVTSNTVTLQVTPGAECAPKLEILKEVCTSTNAADCGPGGPGPWAKTTTLAPGGTAYWRITATNTGLVNITGITLDDTVTPSCVTAAGTFDLAAGASHQIFCNLPGVTQSTTNTVTASFPGPGGTPVRTGPSEASAVVPSLAINKEVCTSANAADCGEGGAGPWAKTTTVAPNGTAYWRITVTNTGTVNVTGITLNDTVTPSCVTAAGTFDLAAGASQQVFCNLPGVTQSTTNTVTASFPGPGGTPITTPPSEASVDVPSLAINKEVCTSANAADCGAGGAGPWAKTTTVAPNGTAYWRITVTNNGPVNITGITLTDAITPACVTAAGTFDLAAGASTQVFCNLPGVTQSTTNTVTASFPGPGGTPITTPPSEASVDVPSLAINKEVCTSTNPADCGTGGAGPWAKTTTIAPNSTAYWRITVTNNGPVNITGITLADAITPACVTAAGTFDLAAGASTQVFCNLPGVTQSTTNTVTASFPGPGGTPITTPPSEASVDVPSLAINKEVCTSTNPADCGDGGAGPWAKTTTVAPNGTAYWRITVTNNGPVNITGITLADSVTPSCVTAAGTFDLAAGASTQVFCNLTGVTQSTTNTVTASFPGPGGTPITTPPSEASADVPSLAINKEVCTSSNAADCGDGGAGPWAKTTTVAPNGTAYWRITVTNNGPVNITGITLTDAITPSCVTAAGAFDLAAGASHQVFCNLTGVTQSTTNTVTASFPGPGGTPITTPPSEASVDVPSLAINKEVCTSANAADCGEGGAGPWAKTTTVAPNGTAYWRITVTNSGPVNITGITLADAITPSCVTAAGSFDLAAGASHQVFCNLTSVTQSTTNTVTASFPGPGGTPITTPPSEASADVPSLAINKEVCTSTNPADCGTGGAGPWAKTTTVAPNGTAYWRITVTNNGTVNLTGITLTDTVTPSCVTAAGTFDLAAGASKQVFCNLTGVTQSTTNTVTASFPGPGGTPITTPPSEASVDVPSLTINKEVCTSANAADCGDGGPGPWAKTTTVAPNGTAYWRITVTNNGPVNITGITLADTVTPACVTAAGSFDLAAGASHQVFCNLPGITQSTTNTVTASFPGPGGTPITTPPSEASADVPSLVINKEVCTSANAADCGEGGAGPWAKTTTVAPNGTAYWRITVTNNGTVNLTGITLTDTVTPSCVTAAGTFDLAAGASHQVFCNLTSVSQSTTNTVTASFPGPGGTPITTPPSEASVDVPSLTINKEVCTSTNPADCGDGGAGPWAKSTTVTPNGTAYWRITVTNNGTVNLTGITLTDTVTPSCVTAAGTFDLAAGASHQIFCNLPDITKLTTNTVTASFPGPGGTPITTPPSEASADVPSLVINKEVCTSANAADCGDGGPGPWAKTTTLAPNGTAYWRITVTNNGTVNLTGITLTDSVTPSCVTAAGTFDLAAGASKQVFCNLTDITKLTTNTVTASFPGPGGTPITTPPSEASVDVPSLTINKEVCTSANAADCGEGGAGPWTKTTTVAPNGTAYWRITVTNNGTVNLTGITLTDTVTPSCVTAAGTFDLAAGASHQVFCNLTSVSQSTTNTVTASFPGPGGTPITTPPSEASVDVPSLTINKEVCTSTNAADCGDGGAGPWAKTTTVTPNGTTYWRITVTNNGPVNITGITLADSVTPACVTAAGSFDLAAGASKQVFCSLTDVTKLTTNTVTASFPGPGGTPITTPPSEASADVPSLAINKEVCTSTNPADCGDGGPGPWAKTTTVAPNGTAYWRITVTNNGTVNLTGITLNDSVTPACVTAAGTFDLAAGASKQVFCNLPDVTKLTTNTVTASFPGPGGTPITTPPSEASADVPSLAINKEVCTSANAADCGDGGPGPWAKTTTIAPNSTAYWRITVTNNGTVNLTGITLNDSVTPACVTTAGTFDLAAGASKQVFCNLPGVTQPTTNTVTASFPGPGGTPITTPPSEARVEVSGTNVPSLSVDKEVCQSDKSGDCGAGGAGPWGKEVTLHKGGASEEPCAPDKCQAFWQITVTNTGTVDLTGITLNDRQEVSCTVAAGTFDLAAGQTKKFYCSSLISEDTVNTVTASYVPPNSPPGTEPVTTPPSSALARCTPPCEKEECHEHKPGHENGSGHGNGNGQGPEHGSTGPGEHPQGGHPQGGHPQHHEAGPLPDTGSSVRPYAATGAALAGLGSVLALLVRARRRRAGGVSE</sequence>
<protein>
    <recommendedName>
        <fullName evidence="4">DUF7617 domain-containing protein</fullName>
    </recommendedName>
</protein>
<dbReference type="Pfam" id="PF24593">
    <property type="entry name" value="DUF7617"/>
    <property type="match status" value="17"/>
</dbReference>
<proteinExistence type="predicted"/>
<dbReference type="InterPro" id="IPR051172">
    <property type="entry name" value="Chlamydia_OmcB"/>
</dbReference>
<feature type="domain" description="DUF7617" evidence="4">
    <location>
        <begin position="1582"/>
        <end position="1697"/>
    </location>
</feature>
<keyword evidence="2" id="KW-0812">Transmembrane</keyword>
<comment type="caution">
    <text evidence="5">The sequence shown here is derived from an EMBL/GenBank/DDBJ whole genome shotgun (WGS) entry which is preliminary data.</text>
</comment>
<organism evidence="5 6">
    <name type="scientific">Kitasatospora xanthocidica</name>
    <dbReference type="NCBI Taxonomy" id="83382"/>
    <lineage>
        <taxon>Bacteria</taxon>
        <taxon>Bacillati</taxon>
        <taxon>Actinomycetota</taxon>
        <taxon>Actinomycetes</taxon>
        <taxon>Kitasatosporales</taxon>
        <taxon>Streptomycetaceae</taxon>
        <taxon>Kitasatospora</taxon>
    </lineage>
</organism>
<feature type="domain" description="DUF7617" evidence="4">
    <location>
        <begin position="1102"/>
        <end position="1217"/>
    </location>
</feature>
<reference evidence="5 6" key="1">
    <citation type="submission" date="2018-08" db="EMBL/GenBank/DDBJ databases">
        <title>Diversity &amp; Physiological Properties of Lignin-Decomposing Actinobacteria from Soil.</title>
        <authorList>
            <person name="Roh S.G."/>
            <person name="Kim S.B."/>
        </authorList>
    </citation>
    <scope>NUCLEOTIDE SEQUENCE [LARGE SCALE GENOMIC DNA]</scope>
    <source>
        <strain evidence="5 6">MMS17-GH009</strain>
    </source>
</reference>
<feature type="compositionally biased region" description="Low complexity" evidence="1">
    <location>
        <begin position="2831"/>
        <end position="2850"/>
    </location>
</feature>
<keyword evidence="2" id="KW-0472">Membrane</keyword>
<keyword evidence="6" id="KW-1185">Reference proteome</keyword>
<evidence type="ECO:0000256" key="1">
    <source>
        <dbReference type="SAM" id="MobiDB-lite"/>
    </source>
</evidence>
<feature type="domain" description="DUF7617" evidence="4">
    <location>
        <begin position="982"/>
        <end position="1097"/>
    </location>
</feature>
<feature type="domain" description="DUF7617" evidence="4">
    <location>
        <begin position="2182"/>
        <end position="2297"/>
    </location>
</feature>
<feature type="compositionally biased region" description="Low complexity" evidence="1">
    <location>
        <begin position="70"/>
        <end position="85"/>
    </location>
</feature>
<feature type="domain" description="DUF7617" evidence="4">
    <location>
        <begin position="1342"/>
        <end position="1457"/>
    </location>
</feature>
<feature type="domain" description="DUF7617" evidence="4">
    <location>
        <begin position="2302"/>
        <end position="2417"/>
    </location>
</feature>
<dbReference type="RefSeq" id="WP_117486799.1">
    <property type="nucleotide sequence ID" value="NZ_QVIG01000001.1"/>
</dbReference>
<dbReference type="EMBL" id="QVIG01000001">
    <property type="protein sequence ID" value="RGD58146.1"/>
    <property type="molecule type" value="Genomic_DNA"/>
</dbReference>
<feature type="region of interest" description="Disordered" evidence="1">
    <location>
        <begin position="31"/>
        <end position="85"/>
    </location>
</feature>
<dbReference type="InterPro" id="IPR055388">
    <property type="entry name" value="DUF7617"/>
</dbReference>
<accession>A0A372ZQK9</accession>
<feature type="signal peptide" evidence="3">
    <location>
        <begin position="1"/>
        <end position="27"/>
    </location>
</feature>
<feature type="domain" description="DUF7617" evidence="4">
    <location>
        <begin position="1222"/>
        <end position="1337"/>
    </location>
</feature>
<feature type="chain" id="PRO_5016919161" description="DUF7617 domain-containing protein" evidence="3">
    <location>
        <begin position="28"/>
        <end position="2899"/>
    </location>
</feature>
<evidence type="ECO:0000313" key="5">
    <source>
        <dbReference type="EMBL" id="RGD58146.1"/>
    </source>
</evidence>
<feature type="domain" description="DUF7617" evidence="4">
    <location>
        <begin position="740"/>
        <end position="857"/>
    </location>
</feature>
<dbReference type="PANTHER" id="PTHR34819">
    <property type="entry name" value="LARGE CYSTEINE-RICH PERIPLASMIC PROTEIN OMCB"/>
    <property type="match status" value="1"/>
</dbReference>
<feature type="domain" description="DUF7617" evidence="4">
    <location>
        <begin position="1822"/>
        <end position="1937"/>
    </location>
</feature>
<name>A0A372ZQK9_9ACTN</name>
<feature type="domain" description="DUF7617" evidence="4">
    <location>
        <begin position="862"/>
        <end position="977"/>
    </location>
</feature>
<feature type="domain" description="DUF7617" evidence="4">
    <location>
        <begin position="2062"/>
        <end position="2177"/>
    </location>
</feature>
<dbReference type="PANTHER" id="PTHR34819:SF3">
    <property type="entry name" value="CELL SURFACE PROTEIN"/>
    <property type="match status" value="1"/>
</dbReference>
<feature type="region of interest" description="Disordered" evidence="1">
    <location>
        <begin position="2776"/>
        <end position="2867"/>
    </location>
</feature>
<feature type="domain" description="DUF7617" evidence="4">
    <location>
        <begin position="2667"/>
        <end position="2796"/>
    </location>
</feature>
<dbReference type="Proteomes" id="UP000263377">
    <property type="component" value="Unassembled WGS sequence"/>
</dbReference>
<feature type="compositionally biased region" description="Basic and acidic residues" evidence="1">
    <location>
        <begin position="2804"/>
        <end position="2816"/>
    </location>
</feature>
<evidence type="ECO:0000259" key="4">
    <source>
        <dbReference type="Pfam" id="PF24593"/>
    </source>
</evidence>
<keyword evidence="3" id="KW-0732">Signal</keyword>
<evidence type="ECO:0000256" key="3">
    <source>
        <dbReference type="SAM" id="SignalP"/>
    </source>
</evidence>
<feature type="domain" description="DUF7617" evidence="4">
    <location>
        <begin position="2542"/>
        <end position="2657"/>
    </location>
</feature>
<evidence type="ECO:0000256" key="2">
    <source>
        <dbReference type="SAM" id="Phobius"/>
    </source>
</evidence>
<feature type="domain" description="DUF7617" evidence="4">
    <location>
        <begin position="1462"/>
        <end position="1577"/>
    </location>
</feature>
<feature type="domain" description="DUF7617" evidence="4">
    <location>
        <begin position="1702"/>
        <end position="1817"/>
    </location>
</feature>
<feature type="domain" description="DUF7617" evidence="4">
    <location>
        <begin position="1942"/>
        <end position="2057"/>
    </location>
</feature>
<evidence type="ECO:0000313" key="6">
    <source>
        <dbReference type="Proteomes" id="UP000263377"/>
    </source>
</evidence>
<feature type="compositionally biased region" description="Gly residues" evidence="1">
    <location>
        <begin position="2818"/>
        <end position="2830"/>
    </location>
</feature>
<feature type="compositionally biased region" description="Low complexity" evidence="1">
    <location>
        <begin position="41"/>
        <end position="51"/>
    </location>
</feature>